<protein>
    <submittedName>
        <fullName evidence="1">Uncharacterized protein</fullName>
    </submittedName>
</protein>
<gene>
    <name evidence="1" type="ORF">V6N12_023613</name>
</gene>
<name>A0ABR2FY67_9ROSI</name>
<comment type="caution">
    <text evidence="1">The sequence shown here is derived from an EMBL/GenBank/DDBJ whole genome shotgun (WGS) entry which is preliminary data.</text>
</comment>
<dbReference type="EMBL" id="JBBPBM010000004">
    <property type="protein sequence ID" value="KAK8589210.1"/>
    <property type="molecule type" value="Genomic_DNA"/>
</dbReference>
<keyword evidence="2" id="KW-1185">Reference proteome</keyword>
<sequence>MSGPTLEVENIFSYMVQLELVQCNDFYPRRDTKHVGTNSGGLQLNGLEPRDEVILRIMMIGILIFRIRVEWNCNTKIKLLKIDSWVGDLDAMRHSDRNGGNLNILLKLLTFSVTGLA</sequence>
<reference evidence="1 2" key="1">
    <citation type="journal article" date="2024" name="G3 (Bethesda)">
        <title>Genome assembly of Hibiscus sabdariffa L. provides insights into metabolisms of medicinal natural products.</title>
        <authorList>
            <person name="Kim T."/>
        </authorList>
    </citation>
    <scope>NUCLEOTIDE SEQUENCE [LARGE SCALE GENOMIC DNA]</scope>
    <source>
        <strain evidence="1">TK-2024</strain>
        <tissue evidence="1">Old leaves</tissue>
    </source>
</reference>
<evidence type="ECO:0000313" key="2">
    <source>
        <dbReference type="Proteomes" id="UP001472677"/>
    </source>
</evidence>
<accession>A0ABR2FY67</accession>
<evidence type="ECO:0000313" key="1">
    <source>
        <dbReference type="EMBL" id="KAK8589210.1"/>
    </source>
</evidence>
<dbReference type="Proteomes" id="UP001472677">
    <property type="component" value="Unassembled WGS sequence"/>
</dbReference>
<proteinExistence type="predicted"/>
<organism evidence="1 2">
    <name type="scientific">Hibiscus sabdariffa</name>
    <name type="common">roselle</name>
    <dbReference type="NCBI Taxonomy" id="183260"/>
    <lineage>
        <taxon>Eukaryota</taxon>
        <taxon>Viridiplantae</taxon>
        <taxon>Streptophyta</taxon>
        <taxon>Embryophyta</taxon>
        <taxon>Tracheophyta</taxon>
        <taxon>Spermatophyta</taxon>
        <taxon>Magnoliopsida</taxon>
        <taxon>eudicotyledons</taxon>
        <taxon>Gunneridae</taxon>
        <taxon>Pentapetalae</taxon>
        <taxon>rosids</taxon>
        <taxon>malvids</taxon>
        <taxon>Malvales</taxon>
        <taxon>Malvaceae</taxon>
        <taxon>Malvoideae</taxon>
        <taxon>Hibiscus</taxon>
    </lineage>
</organism>